<comment type="catalytic activity">
    <reaction evidence="8">
        <text>a primary alcohol + NAD(+) = an aldehyde + NADH + H(+)</text>
        <dbReference type="Rhea" id="RHEA:10736"/>
        <dbReference type="ChEBI" id="CHEBI:15378"/>
        <dbReference type="ChEBI" id="CHEBI:15734"/>
        <dbReference type="ChEBI" id="CHEBI:17478"/>
        <dbReference type="ChEBI" id="CHEBI:57540"/>
        <dbReference type="ChEBI" id="CHEBI:57945"/>
        <dbReference type="EC" id="1.1.1.1"/>
    </reaction>
</comment>
<keyword evidence="4" id="KW-0479">Metal-binding</keyword>
<dbReference type="SMART" id="SM00829">
    <property type="entry name" value="PKS_ER"/>
    <property type="match status" value="1"/>
</dbReference>
<dbReference type="EC" id="1.1.1.1" evidence="3"/>
<evidence type="ECO:0000256" key="1">
    <source>
        <dbReference type="ARBA" id="ARBA00001947"/>
    </source>
</evidence>
<dbReference type="InterPro" id="IPR014187">
    <property type="entry name" value="ADH_Zn_typ-2"/>
</dbReference>
<accession>A0ABN2Y7Z5</accession>
<dbReference type="PANTHER" id="PTHR42940:SF8">
    <property type="entry name" value="VACUOLAR PROTEIN SORTING-ASSOCIATED PROTEIN 11"/>
    <property type="match status" value="1"/>
</dbReference>
<evidence type="ECO:0000256" key="3">
    <source>
        <dbReference type="ARBA" id="ARBA00013190"/>
    </source>
</evidence>
<evidence type="ECO:0000256" key="4">
    <source>
        <dbReference type="ARBA" id="ARBA00022723"/>
    </source>
</evidence>
<reference evidence="10 11" key="1">
    <citation type="journal article" date="2019" name="Int. J. Syst. Evol. Microbiol.">
        <title>The Global Catalogue of Microorganisms (GCM) 10K type strain sequencing project: providing services to taxonomists for standard genome sequencing and annotation.</title>
        <authorList>
            <consortium name="The Broad Institute Genomics Platform"/>
            <consortium name="The Broad Institute Genome Sequencing Center for Infectious Disease"/>
            <person name="Wu L."/>
            <person name="Ma J."/>
        </authorList>
    </citation>
    <scope>NUCLEOTIDE SEQUENCE [LARGE SCALE GENOMIC DNA]</scope>
    <source>
        <strain evidence="10 11">JCM 16021</strain>
    </source>
</reference>
<dbReference type="InterPro" id="IPR020843">
    <property type="entry name" value="ER"/>
</dbReference>
<dbReference type="Pfam" id="PF00107">
    <property type="entry name" value="ADH_zinc_N"/>
    <property type="match status" value="1"/>
</dbReference>
<comment type="catalytic activity">
    <reaction evidence="7">
        <text>a secondary alcohol + NAD(+) = a ketone + NADH + H(+)</text>
        <dbReference type="Rhea" id="RHEA:10740"/>
        <dbReference type="ChEBI" id="CHEBI:15378"/>
        <dbReference type="ChEBI" id="CHEBI:17087"/>
        <dbReference type="ChEBI" id="CHEBI:35681"/>
        <dbReference type="ChEBI" id="CHEBI:57540"/>
        <dbReference type="ChEBI" id="CHEBI:57945"/>
        <dbReference type="EC" id="1.1.1.1"/>
    </reaction>
</comment>
<dbReference type="RefSeq" id="WP_344303156.1">
    <property type="nucleotide sequence ID" value="NZ_BAAAQQ010000007.1"/>
</dbReference>
<dbReference type="SUPFAM" id="SSF50129">
    <property type="entry name" value="GroES-like"/>
    <property type="match status" value="1"/>
</dbReference>
<comment type="similarity">
    <text evidence="2">Belongs to the zinc-containing alcohol dehydrogenase family.</text>
</comment>
<dbReference type="InterPro" id="IPR036291">
    <property type="entry name" value="NAD(P)-bd_dom_sf"/>
</dbReference>
<protein>
    <recommendedName>
        <fullName evidence="3">alcohol dehydrogenase</fullName>
        <ecNumber evidence="3">1.1.1.1</ecNumber>
    </recommendedName>
</protein>
<dbReference type="Gene3D" id="3.40.50.720">
    <property type="entry name" value="NAD(P)-binding Rossmann-like Domain"/>
    <property type="match status" value="1"/>
</dbReference>
<keyword evidence="5" id="KW-0862">Zinc</keyword>
<evidence type="ECO:0000313" key="10">
    <source>
        <dbReference type="EMBL" id="GAA2121578.1"/>
    </source>
</evidence>
<dbReference type="PANTHER" id="PTHR42940">
    <property type="entry name" value="ALCOHOL DEHYDROGENASE 1-RELATED"/>
    <property type="match status" value="1"/>
</dbReference>
<proteinExistence type="inferred from homology"/>
<dbReference type="NCBIfam" id="TIGR02822">
    <property type="entry name" value="adh_fam_2"/>
    <property type="match status" value="1"/>
</dbReference>
<comment type="cofactor">
    <cofactor evidence="1">
        <name>Zn(2+)</name>
        <dbReference type="ChEBI" id="CHEBI:29105"/>
    </cofactor>
</comment>
<gene>
    <name evidence="10" type="ORF">GCM10009843_15980</name>
</gene>
<keyword evidence="6" id="KW-0560">Oxidoreductase</keyword>
<sequence length="350" mass="36661">MTAEPWRAMPAWAVEAAGPLDTGPLQCLHRPVPAPAPHELLVQVSACGVCRTDVHLALGELPPRRPGVVPGHQVVGRVESVGHDVTGWAVRDRVGVAWLAGTCGSCRWCLDGRENLCASSTYRGWDVDGGFAPYAVAHADYAYKLPQGLGDVSVAPLLCAGIIGYRALRRTNLPPGGRLGIYGFGSSGHLTAQVAMHQGAVVHVMTRGERARVLARELGVASVGGATATPPEPLDAAIVFAPAGELVPLALTAVDAGGTVVLAGIHMSQIPPLDYTSHLFRERDLRTVTANTRADGEQLLEIAAAMDLDVRTTAYPFFAVPDALRDIESGAVAGSAVIDLAGHHERRAGS</sequence>
<evidence type="ECO:0000256" key="8">
    <source>
        <dbReference type="ARBA" id="ARBA00049243"/>
    </source>
</evidence>
<dbReference type="Pfam" id="PF08240">
    <property type="entry name" value="ADH_N"/>
    <property type="match status" value="1"/>
</dbReference>
<dbReference type="InterPro" id="IPR013154">
    <property type="entry name" value="ADH-like_N"/>
</dbReference>
<dbReference type="EMBL" id="BAAAQQ010000007">
    <property type="protein sequence ID" value="GAA2121578.1"/>
    <property type="molecule type" value="Genomic_DNA"/>
</dbReference>
<dbReference type="Proteomes" id="UP001500575">
    <property type="component" value="Unassembled WGS sequence"/>
</dbReference>
<comment type="caution">
    <text evidence="10">The sequence shown here is derived from an EMBL/GenBank/DDBJ whole genome shotgun (WGS) entry which is preliminary data.</text>
</comment>
<feature type="domain" description="Enoyl reductase (ER)" evidence="9">
    <location>
        <begin position="18"/>
        <end position="338"/>
    </location>
</feature>
<dbReference type="CDD" id="cd08298">
    <property type="entry name" value="CAD2"/>
    <property type="match status" value="1"/>
</dbReference>
<dbReference type="SUPFAM" id="SSF51735">
    <property type="entry name" value="NAD(P)-binding Rossmann-fold domains"/>
    <property type="match status" value="1"/>
</dbReference>
<evidence type="ECO:0000256" key="2">
    <source>
        <dbReference type="ARBA" id="ARBA00008072"/>
    </source>
</evidence>
<dbReference type="InterPro" id="IPR013149">
    <property type="entry name" value="ADH-like_C"/>
</dbReference>
<evidence type="ECO:0000256" key="6">
    <source>
        <dbReference type="ARBA" id="ARBA00023002"/>
    </source>
</evidence>
<evidence type="ECO:0000256" key="7">
    <source>
        <dbReference type="ARBA" id="ARBA00049164"/>
    </source>
</evidence>
<evidence type="ECO:0000313" key="11">
    <source>
        <dbReference type="Proteomes" id="UP001500575"/>
    </source>
</evidence>
<dbReference type="InterPro" id="IPR011032">
    <property type="entry name" value="GroES-like_sf"/>
</dbReference>
<organism evidence="10 11">
    <name type="scientific">Nocardioides bigeumensis</name>
    <dbReference type="NCBI Taxonomy" id="433657"/>
    <lineage>
        <taxon>Bacteria</taxon>
        <taxon>Bacillati</taxon>
        <taxon>Actinomycetota</taxon>
        <taxon>Actinomycetes</taxon>
        <taxon>Propionibacteriales</taxon>
        <taxon>Nocardioidaceae</taxon>
        <taxon>Nocardioides</taxon>
    </lineage>
</organism>
<dbReference type="Gene3D" id="3.90.180.10">
    <property type="entry name" value="Medium-chain alcohol dehydrogenases, catalytic domain"/>
    <property type="match status" value="1"/>
</dbReference>
<evidence type="ECO:0000256" key="5">
    <source>
        <dbReference type="ARBA" id="ARBA00022833"/>
    </source>
</evidence>
<evidence type="ECO:0000259" key="9">
    <source>
        <dbReference type="SMART" id="SM00829"/>
    </source>
</evidence>
<keyword evidence="11" id="KW-1185">Reference proteome</keyword>
<name>A0ABN2Y7Z5_9ACTN</name>